<organism evidence="1 2">
    <name type="scientific">Heterorhabditis bacteriophora</name>
    <name type="common">Entomopathogenic nematode worm</name>
    <dbReference type="NCBI Taxonomy" id="37862"/>
    <lineage>
        <taxon>Eukaryota</taxon>
        <taxon>Metazoa</taxon>
        <taxon>Ecdysozoa</taxon>
        <taxon>Nematoda</taxon>
        <taxon>Chromadorea</taxon>
        <taxon>Rhabditida</taxon>
        <taxon>Rhabditina</taxon>
        <taxon>Rhabditomorpha</taxon>
        <taxon>Strongyloidea</taxon>
        <taxon>Heterorhabditidae</taxon>
        <taxon>Heterorhabditis</taxon>
    </lineage>
</organism>
<accession>A0A1I7WLD2</accession>
<reference evidence="2" key="1">
    <citation type="submission" date="2016-11" db="UniProtKB">
        <authorList>
            <consortium name="WormBaseParasite"/>
        </authorList>
    </citation>
    <scope>IDENTIFICATION</scope>
</reference>
<dbReference type="WBParaSite" id="Hba_05945">
    <property type="protein sequence ID" value="Hba_05945"/>
    <property type="gene ID" value="Hba_05945"/>
</dbReference>
<keyword evidence="1" id="KW-1185">Reference proteome</keyword>
<dbReference type="Proteomes" id="UP000095283">
    <property type="component" value="Unplaced"/>
</dbReference>
<dbReference type="AlphaFoldDB" id="A0A1I7WLD2"/>
<protein>
    <submittedName>
        <fullName evidence="2">Isochorismatase domain-containing protein</fullName>
    </submittedName>
</protein>
<evidence type="ECO:0000313" key="2">
    <source>
        <dbReference type="WBParaSite" id="Hba_05945"/>
    </source>
</evidence>
<sequence>MIFPRNASLYLKKRGAICLVMNVEDVLSGDPVENTGPDLEDCKETLNAANHM</sequence>
<evidence type="ECO:0000313" key="1">
    <source>
        <dbReference type="Proteomes" id="UP000095283"/>
    </source>
</evidence>
<name>A0A1I7WLD2_HETBA</name>
<proteinExistence type="predicted"/>